<dbReference type="Gene3D" id="3.40.190.10">
    <property type="entry name" value="Periplasmic binding protein-like II"/>
    <property type="match status" value="1"/>
</dbReference>
<dbReference type="PROSITE" id="PS51257">
    <property type="entry name" value="PROKAR_LIPOPROTEIN"/>
    <property type="match status" value="1"/>
</dbReference>
<feature type="chain" id="PRO_5009122859" evidence="2">
    <location>
        <begin position="30"/>
        <end position="471"/>
    </location>
</feature>
<comment type="caution">
    <text evidence="3">The sequence shown here is derived from an EMBL/GenBank/DDBJ whole genome shotgun (WGS) entry which is preliminary data.</text>
</comment>
<feature type="region of interest" description="Disordered" evidence="1">
    <location>
        <begin position="34"/>
        <end position="59"/>
    </location>
</feature>
<evidence type="ECO:0000313" key="4">
    <source>
        <dbReference type="Proteomes" id="UP000094067"/>
    </source>
</evidence>
<dbReference type="EMBL" id="MCGH01000002">
    <property type="protein sequence ID" value="ODM07225.1"/>
    <property type="molecule type" value="Genomic_DNA"/>
</dbReference>
<gene>
    <name evidence="3" type="primary">yesO_6</name>
    <name evidence="3" type="ORF">BEI61_03115</name>
</gene>
<dbReference type="Proteomes" id="UP000094067">
    <property type="component" value="Unassembled WGS sequence"/>
</dbReference>
<dbReference type="PATRIC" id="fig|1432052.4.peg.3473"/>
<evidence type="ECO:0000256" key="2">
    <source>
        <dbReference type="SAM" id="SignalP"/>
    </source>
</evidence>
<dbReference type="InterPro" id="IPR006059">
    <property type="entry name" value="SBP"/>
</dbReference>
<feature type="signal peptide" evidence="2">
    <location>
        <begin position="1"/>
        <end position="29"/>
    </location>
</feature>
<dbReference type="CDD" id="cd13585">
    <property type="entry name" value="PBP2_TMBP_like"/>
    <property type="match status" value="1"/>
</dbReference>
<proteinExistence type="predicted"/>
<dbReference type="Pfam" id="PF01547">
    <property type="entry name" value="SBP_bac_1"/>
    <property type="match status" value="1"/>
</dbReference>
<evidence type="ECO:0000313" key="3">
    <source>
        <dbReference type="EMBL" id="ODM07225.1"/>
    </source>
</evidence>
<evidence type="ECO:0000256" key="1">
    <source>
        <dbReference type="SAM" id="MobiDB-lite"/>
    </source>
</evidence>
<dbReference type="RefSeq" id="WP_069152920.1">
    <property type="nucleotide sequence ID" value="NZ_MCGH01000002.1"/>
</dbReference>
<protein>
    <submittedName>
        <fullName evidence="3">Putative ABC transporter substrate-binding protein YesO</fullName>
    </submittedName>
</protein>
<accession>A0A1E3AER9</accession>
<dbReference type="PANTHER" id="PTHR43649:SF12">
    <property type="entry name" value="DIACETYLCHITOBIOSE BINDING PROTEIN DASA"/>
    <property type="match status" value="1"/>
</dbReference>
<name>A0A1E3AER9_9FIRM</name>
<dbReference type="AlphaFoldDB" id="A0A1E3AER9"/>
<dbReference type="InterPro" id="IPR050490">
    <property type="entry name" value="Bact_solute-bd_prot1"/>
</dbReference>
<dbReference type="SUPFAM" id="SSF53850">
    <property type="entry name" value="Periplasmic binding protein-like II"/>
    <property type="match status" value="1"/>
</dbReference>
<reference evidence="3 4" key="1">
    <citation type="submission" date="2016-07" db="EMBL/GenBank/DDBJ databases">
        <title>Characterization of isolates of Eisenbergiella tayi derived from blood cultures, using whole genome sequencing.</title>
        <authorList>
            <person name="Burdz T."/>
            <person name="Wiebe D."/>
            <person name="Huynh C."/>
            <person name="Bernard K."/>
        </authorList>
    </citation>
    <scope>NUCLEOTIDE SEQUENCE [LARGE SCALE GENOMIC DNA]</scope>
    <source>
        <strain evidence="3 4">NML 110608</strain>
    </source>
</reference>
<dbReference type="PANTHER" id="PTHR43649">
    <property type="entry name" value="ARABINOSE-BINDING PROTEIN-RELATED"/>
    <property type="match status" value="1"/>
</dbReference>
<keyword evidence="2" id="KW-0732">Signal</keyword>
<organism evidence="3 4">
    <name type="scientific">Eisenbergiella tayi</name>
    <dbReference type="NCBI Taxonomy" id="1432052"/>
    <lineage>
        <taxon>Bacteria</taxon>
        <taxon>Bacillati</taxon>
        <taxon>Bacillota</taxon>
        <taxon>Clostridia</taxon>
        <taxon>Lachnospirales</taxon>
        <taxon>Lachnospiraceae</taxon>
        <taxon>Eisenbergiella</taxon>
    </lineage>
</organism>
<sequence length="471" mass="50978">MKKMRKAVSILLAGCLVLGLSACGGTKNAAQDAVSQTASGQKEDGGTAEPAADSKTADAGEKVEISFSMAAYSNEVDGWTAMIDEANRQLEAEGKNIAIKINKVPCTGWPEYYQKVITQMAGGSAPDIGRIAESYMPMLINKGQVVDLTDYMADDFDMSQYYEKTFENSAFVDGRYYGLPSGLNYYLVYYNKDMFDAAGLEYPSADWNKASSFEEYKNMAKALTGGEGATKTYGFSAGPYMAAVGMFNKSLGGNNVFDDNGAPTMNDSVSKEVYAWFDEMLRVDYSMPRPTDTKVMGAFDMFKAGRLGMILDGTWWLGAIKDIKDFNVGIAAIPSGTGGEAFTSQFVDSFVIFKGSKHEAEAWEAVKAIMSTPAFQALAKTGVGGVPVAKDVANSVIDESLGSAVDENGKKCAEEGMNHTIKVPYNSYYQEADQKVNNVMDEWLLGKISSDQFAENVQQILVDYAAKDAAQ</sequence>